<evidence type="ECO:0000313" key="1">
    <source>
        <dbReference type="EMBL" id="KAG8645962.1"/>
    </source>
</evidence>
<reference evidence="2" key="1">
    <citation type="journal article" date="2016" name="Nat. Biotechnol.">
        <title>Sequencing wild and cultivated cassava and related species reveals extensive interspecific hybridization and genetic diversity.</title>
        <authorList>
            <person name="Bredeson J.V."/>
            <person name="Lyons J.B."/>
            <person name="Prochnik S.E."/>
            <person name="Wu G.A."/>
            <person name="Ha C.M."/>
            <person name="Edsinger-Gonzales E."/>
            <person name="Grimwood J."/>
            <person name="Schmutz J."/>
            <person name="Rabbi I.Y."/>
            <person name="Egesi C."/>
            <person name="Nauluvula P."/>
            <person name="Lebot V."/>
            <person name="Ndunguru J."/>
            <person name="Mkamilo G."/>
            <person name="Bart R.S."/>
            <person name="Setter T.L."/>
            <person name="Gleadow R.M."/>
            <person name="Kulakow P."/>
            <person name="Ferguson M.E."/>
            <person name="Rounsley S."/>
            <person name="Rokhsar D.S."/>
        </authorList>
    </citation>
    <scope>NUCLEOTIDE SEQUENCE [LARGE SCALE GENOMIC DNA]</scope>
    <source>
        <strain evidence="2">cv. AM560-2</strain>
    </source>
</reference>
<comment type="caution">
    <text evidence="1">The sequence shown here is derived from an EMBL/GenBank/DDBJ whole genome shotgun (WGS) entry which is preliminary data.</text>
</comment>
<accession>A0ACB7GZT5</accession>
<name>A0ACB7GZT5_MANES</name>
<organism evidence="1 2">
    <name type="scientific">Manihot esculenta</name>
    <name type="common">Cassava</name>
    <name type="synonym">Jatropha manihot</name>
    <dbReference type="NCBI Taxonomy" id="3983"/>
    <lineage>
        <taxon>Eukaryota</taxon>
        <taxon>Viridiplantae</taxon>
        <taxon>Streptophyta</taxon>
        <taxon>Embryophyta</taxon>
        <taxon>Tracheophyta</taxon>
        <taxon>Spermatophyta</taxon>
        <taxon>Magnoliopsida</taxon>
        <taxon>eudicotyledons</taxon>
        <taxon>Gunneridae</taxon>
        <taxon>Pentapetalae</taxon>
        <taxon>rosids</taxon>
        <taxon>fabids</taxon>
        <taxon>Malpighiales</taxon>
        <taxon>Euphorbiaceae</taxon>
        <taxon>Crotonoideae</taxon>
        <taxon>Manihoteae</taxon>
        <taxon>Manihot</taxon>
    </lineage>
</organism>
<dbReference type="EMBL" id="CM004396">
    <property type="protein sequence ID" value="KAG8645962.1"/>
    <property type="molecule type" value="Genomic_DNA"/>
</dbReference>
<proteinExistence type="predicted"/>
<keyword evidence="2" id="KW-1185">Reference proteome</keyword>
<protein>
    <submittedName>
        <fullName evidence="1">Uncharacterized protein</fullName>
    </submittedName>
</protein>
<dbReference type="Proteomes" id="UP000091857">
    <property type="component" value="Chromosome 10"/>
</dbReference>
<evidence type="ECO:0000313" key="2">
    <source>
        <dbReference type="Proteomes" id="UP000091857"/>
    </source>
</evidence>
<gene>
    <name evidence="1" type="ORF">MANES_10G112023v8</name>
</gene>
<sequence length="943" mass="108628">MLPNTKPVANSSSERSHRSQKISHPESMAWPFGEAEPIQLFVKMMNSEARQIEINADANDTIKIIHEKVLVSWQIPVTEQKLFYETKQLEHRVTLKECSIQNKACLELMVRWDDKDDPSALPQMIHQMCSNICRMCQGESDSKYEDCCSIISQALDCMTEENSEILSLYSVPATLVMLYGSPIEGNKFDGNNLIRLSMELILMTENQLSDDEIASLGLEFCNLLREVSSEDPLYNSCRTMLAEYLEDNYEIYYHCYPRTVIQILLFSVKLSQDLSNGLANLSYRREHIEPLSIQVRDLGKFLCVSHEAINVLINEDEDDEQNRMVKFIVDVIGVLFHLHLKDMEQNLTRLADMKQIFEKLDTVRPVSLLYLAILKELNRMSQLVEGAVDEFRRVLEGQKNSLHIMIEKIIRSDDYDWLLEHSAVLHSESRMHLLMMKMIPEKKLHDPVLYKPLIRWSKNLDEKLYEKFGKKDLTDSQVLQDWLCKLCQILFKPHNLLFLACPNDPTKFYPNPELKRQPLHLDSFEICGMVIALALMHEIHIGIAFHNLFLLQLAGNDISIEEIREACPSFYNKKAKDPSHGDDRIQNEFMESVSEKIHFFRQGFHRVFGKSVQQLLSHRGIELEDLNQVLKGNLNLEFNFGKKRKYEDDESDPPTSQNNESDPLMYQFLKVNRRGVSFTGWQKGMRLGKGGFGEVYEGYAPSGFFFAFKEIEIKNEGMIEEINHEIDLLCQLRHPNIVSYYGMERRESKIYIFLEIVRPGSLKEICKNFKLKDSQVFHYTKQILEGLNYLHGRSVAHRDIKCSNILVNDKGCVKIADFGLAKVPELNALMKSCCGTTPWMAPEVIKGDNKYGFEADIWSLGCTVLQMLTGKSPYSDLDCGTRTLENEIVRGKLPTLPDFLSELSRDFILKCLQDNPHDRPTAAKLLQHPFVKGPSDTEATSQL</sequence>